<gene>
    <name evidence="3" type="ORF">BpHYR1_027062</name>
</gene>
<dbReference type="PANTHER" id="PTHR17357:SF0">
    <property type="entry name" value="GANGLIOSIDE GM2 ACTIVATOR"/>
    <property type="match status" value="1"/>
</dbReference>
<dbReference type="EMBL" id="REGN01001491">
    <property type="protein sequence ID" value="RNA34361.1"/>
    <property type="molecule type" value="Genomic_DNA"/>
</dbReference>
<evidence type="ECO:0000256" key="1">
    <source>
        <dbReference type="ARBA" id="ARBA00022729"/>
    </source>
</evidence>
<sequence length="194" mass="21737">MAKFTNNFSPVSNIIVLFLINYSSAEYSLLDSSLCGPSDIEFIENSIIPMPIVFPNPVDWKFKANLKRQIDGPIKSNLTIVRVLSGLQLPIRCYLTNGQWVGSCVYPDLCNSIMYVTNLNKDNCPSNFVANGIDCQCPFNIPSGIIELKDVIQTYSPAFLTNSWLLNGDYKIKIEAYDSRGFFFCLSLGFTIKS</sequence>
<comment type="caution">
    <text evidence="3">The sequence shown here is derived from an EMBL/GenBank/DDBJ whole genome shotgun (WGS) entry which is preliminary data.</text>
</comment>
<dbReference type="OrthoDB" id="6409159at2759"/>
<keyword evidence="1 2" id="KW-0732">Signal</keyword>
<dbReference type="GO" id="GO:0008047">
    <property type="term" value="F:enzyme activator activity"/>
    <property type="evidence" value="ECO:0007669"/>
    <property type="project" value="InterPro"/>
</dbReference>
<organism evidence="3 4">
    <name type="scientific">Brachionus plicatilis</name>
    <name type="common">Marine rotifer</name>
    <name type="synonym">Brachionus muelleri</name>
    <dbReference type="NCBI Taxonomy" id="10195"/>
    <lineage>
        <taxon>Eukaryota</taxon>
        <taxon>Metazoa</taxon>
        <taxon>Spiralia</taxon>
        <taxon>Gnathifera</taxon>
        <taxon>Rotifera</taxon>
        <taxon>Eurotatoria</taxon>
        <taxon>Monogononta</taxon>
        <taxon>Pseudotrocha</taxon>
        <taxon>Ploima</taxon>
        <taxon>Brachionidae</taxon>
        <taxon>Brachionus</taxon>
    </lineage>
</organism>
<dbReference type="GO" id="GO:0005319">
    <property type="term" value="F:lipid transporter activity"/>
    <property type="evidence" value="ECO:0007669"/>
    <property type="project" value="TreeGrafter"/>
</dbReference>
<dbReference type="InterPro" id="IPR036846">
    <property type="entry name" value="GM2-AP_sf"/>
</dbReference>
<dbReference type="SUPFAM" id="SSF63707">
    <property type="entry name" value="Ganglioside M2 (gm2) activator"/>
    <property type="match status" value="1"/>
</dbReference>
<dbReference type="PANTHER" id="PTHR17357">
    <property type="entry name" value="GM2 GANGLIOSIDE ACTIVATOR PROTEIN"/>
    <property type="match status" value="1"/>
</dbReference>
<name>A0A3M7SF15_BRAPC</name>
<dbReference type="Proteomes" id="UP000276133">
    <property type="component" value="Unassembled WGS sequence"/>
</dbReference>
<accession>A0A3M7SF15</accession>
<keyword evidence="4" id="KW-1185">Reference proteome</keyword>
<proteinExistence type="predicted"/>
<dbReference type="Gene3D" id="2.70.220.10">
    <property type="entry name" value="Ganglioside GM2 activator"/>
    <property type="match status" value="1"/>
</dbReference>
<evidence type="ECO:0000313" key="3">
    <source>
        <dbReference type="EMBL" id="RNA34361.1"/>
    </source>
</evidence>
<dbReference type="GO" id="GO:0009898">
    <property type="term" value="C:cytoplasmic side of plasma membrane"/>
    <property type="evidence" value="ECO:0007669"/>
    <property type="project" value="TreeGrafter"/>
</dbReference>
<protein>
    <submittedName>
        <fullName evidence="3">Ganglioside GM2 activator</fullName>
    </submittedName>
</protein>
<dbReference type="InterPro" id="IPR028996">
    <property type="entry name" value="GM2-AP"/>
</dbReference>
<reference evidence="3 4" key="1">
    <citation type="journal article" date="2018" name="Sci. Rep.">
        <title>Genomic signatures of local adaptation to the degree of environmental predictability in rotifers.</title>
        <authorList>
            <person name="Franch-Gras L."/>
            <person name="Hahn C."/>
            <person name="Garcia-Roger E.M."/>
            <person name="Carmona M.J."/>
            <person name="Serra M."/>
            <person name="Gomez A."/>
        </authorList>
    </citation>
    <scope>NUCLEOTIDE SEQUENCE [LARGE SCALE GENOMIC DNA]</scope>
    <source>
        <strain evidence="3">HYR1</strain>
    </source>
</reference>
<feature type="signal peptide" evidence="2">
    <location>
        <begin position="1"/>
        <end position="25"/>
    </location>
</feature>
<evidence type="ECO:0000313" key="4">
    <source>
        <dbReference type="Proteomes" id="UP000276133"/>
    </source>
</evidence>
<dbReference type="GO" id="GO:0006689">
    <property type="term" value="P:ganglioside catabolic process"/>
    <property type="evidence" value="ECO:0007669"/>
    <property type="project" value="InterPro"/>
</dbReference>
<evidence type="ECO:0000256" key="2">
    <source>
        <dbReference type="SAM" id="SignalP"/>
    </source>
</evidence>
<dbReference type="AlphaFoldDB" id="A0A3M7SF15"/>
<feature type="chain" id="PRO_5018197848" evidence="2">
    <location>
        <begin position="26"/>
        <end position="194"/>
    </location>
</feature>